<gene>
    <name evidence="1" type="ORF">HNR61_007187</name>
</gene>
<comment type="caution">
    <text evidence="1">The sequence shown here is derived from an EMBL/GenBank/DDBJ whole genome shotgun (WGS) entry which is preliminary data.</text>
</comment>
<accession>A0A7W3QQD6</accession>
<protein>
    <recommendedName>
        <fullName evidence="3">DUF2993 domain-containing protein</fullName>
    </recommendedName>
</protein>
<evidence type="ECO:0000313" key="1">
    <source>
        <dbReference type="EMBL" id="MBA8955511.1"/>
    </source>
</evidence>
<evidence type="ECO:0008006" key="3">
    <source>
        <dbReference type="Google" id="ProtNLM"/>
    </source>
</evidence>
<organism evidence="1 2">
    <name type="scientific">Actinomadura namibiensis</name>
    <dbReference type="NCBI Taxonomy" id="182080"/>
    <lineage>
        <taxon>Bacteria</taxon>
        <taxon>Bacillati</taxon>
        <taxon>Actinomycetota</taxon>
        <taxon>Actinomycetes</taxon>
        <taxon>Streptosporangiales</taxon>
        <taxon>Thermomonosporaceae</taxon>
        <taxon>Actinomadura</taxon>
    </lineage>
</organism>
<evidence type="ECO:0000313" key="2">
    <source>
        <dbReference type="Proteomes" id="UP000572680"/>
    </source>
</evidence>
<dbReference type="Pfam" id="PF11209">
    <property type="entry name" value="LmeA"/>
    <property type="match status" value="1"/>
</dbReference>
<dbReference type="AlphaFoldDB" id="A0A7W3QQD6"/>
<reference evidence="1 2" key="1">
    <citation type="submission" date="2020-08" db="EMBL/GenBank/DDBJ databases">
        <title>Genomic Encyclopedia of Type Strains, Phase IV (KMG-IV): sequencing the most valuable type-strain genomes for metagenomic binning, comparative biology and taxonomic classification.</title>
        <authorList>
            <person name="Goeker M."/>
        </authorList>
    </citation>
    <scope>NUCLEOTIDE SEQUENCE [LARGE SCALE GENOMIC DNA]</scope>
    <source>
        <strain evidence="1 2">DSM 44197</strain>
    </source>
</reference>
<dbReference type="EMBL" id="JACJIA010000012">
    <property type="protein sequence ID" value="MBA8955511.1"/>
    <property type="molecule type" value="Genomic_DNA"/>
</dbReference>
<proteinExistence type="predicted"/>
<sequence>MRKVLVVLLILLVGGAVAADRLILRGAEDEIGRQVATQYQLQRDPEVKIHGFPFLTQAFAGRYERIDVAIGDWRERDVTVHDVRVEMRGVNAPLSDIAAGRSDNVTADTATASAVIPYAAIQRRAPQGVKRIAPRGDNLEIEASLVVLGRQFNGTGEVSLKPTAEGIAISPVSVGGFPAGALAALRWTVPVADLPVGARISRIQPTPEGLRVSATSNNVKLNNLRNRS</sequence>
<dbReference type="RefSeq" id="WP_182847508.1">
    <property type="nucleotide sequence ID" value="NZ_BAAALP010000028.1"/>
</dbReference>
<dbReference type="InterPro" id="IPR021373">
    <property type="entry name" value="DUF2993"/>
</dbReference>
<name>A0A7W3QQD6_ACTNM</name>
<dbReference type="Proteomes" id="UP000572680">
    <property type="component" value="Unassembled WGS sequence"/>
</dbReference>
<keyword evidence="2" id="KW-1185">Reference proteome</keyword>